<accession>A0A8T5GF68</accession>
<keyword evidence="2 6" id="KW-0699">rRNA-binding</keyword>
<evidence type="ECO:0000256" key="5">
    <source>
        <dbReference type="ARBA" id="ARBA00023274"/>
    </source>
</evidence>
<keyword evidence="3 6" id="KW-0694">RNA-binding</keyword>
<dbReference type="Proteomes" id="UP000722459">
    <property type="component" value="Unassembled WGS sequence"/>
</dbReference>
<evidence type="ECO:0000256" key="1">
    <source>
        <dbReference type="ARBA" id="ARBA00007116"/>
    </source>
</evidence>
<dbReference type="Gene3D" id="3.30.420.100">
    <property type="match status" value="1"/>
</dbReference>
<reference evidence="7" key="1">
    <citation type="journal article" date="2021" name="ISME J.">
        <title>Mercury methylation by metabolically versatile and cosmopolitan marine bacteria.</title>
        <authorList>
            <person name="Lin H."/>
            <person name="Ascher D.B."/>
            <person name="Myung Y."/>
            <person name="Lamborg C.H."/>
            <person name="Hallam S.J."/>
            <person name="Gionfriddo C.M."/>
            <person name="Holt K.E."/>
            <person name="Moreau J.W."/>
        </authorList>
    </citation>
    <scope>NUCLEOTIDE SEQUENCE</scope>
    <source>
        <strain evidence="7">SI075_bin30</strain>
    </source>
</reference>
<dbReference type="SUPFAM" id="SSF53137">
    <property type="entry name" value="Translational machinery components"/>
    <property type="match status" value="1"/>
</dbReference>
<dbReference type="InterPro" id="IPR057267">
    <property type="entry name" value="Rbsml_uL18_arch"/>
</dbReference>
<dbReference type="GO" id="GO:0022625">
    <property type="term" value="C:cytosolic large ribosomal subunit"/>
    <property type="evidence" value="ECO:0007669"/>
    <property type="project" value="TreeGrafter"/>
</dbReference>
<dbReference type="GO" id="GO:0008097">
    <property type="term" value="F:5S rRNA binding"/>
    <property type="evidence" value="ECO:0007669"/>
    <property type="project" value="InterPro"/>
</dbReference>
<evidence type="ECO:0000256" key="4">
    <source>
        <dbReference type="ARBA" id="ARBA00022980"/>
    </source>
</evidence>
<comment type="subunit">
    <text evidence="6">Part of the 50S ribosomal subunit. Contacts the 5S and 23S rRNAs.</text>
</comment>
<sequence length="188" mass="20813">MSKDKTFETKFRRRQQGKTDYVKRLAYVRSKKVRIVVRKTSTQIIAHAVKYNPVGDETLAAVTSKDLTKYGFYGTNNTPSAYLVGYLLGKKLNGKVEEAMSDIGRRNPSHGGVVFACLQGVVDSGINLPLSNKAVPSEDRISGKILDNYAKDNADKFSQYTKAGITPGEIEKAFEKAKSEIEKVKANE</sequence>
<dbReference type="EMBL" id="JABJNZ010000046">
    <property type="protein sequence ID" value="MBT4870615.1"/>
    <property type="molecule type" value="Genomic_DNA"/>
</dbReference>
<evidence type="ECO:0000256" key="3">
    <source>
        <dbReference type="ARBA" id="ARBA00022884"/>
    </source>
</evidence>
<dbReference type="CDD" id="cd00432">
    <property type="entry name" value="Ribosomal_L18_L5e"/>
    <property type="match status" value="1"/>
</dbReference>
<dbReference type="Pfam" id="PF17144">
    <property type="entry name" value="Ribosomal_L5e"/>
    <property type="match status" value="1"/>
</dbReference>
<protein>
    <recommendedName>
        <fullName evidence="6">Large ribosomal subunit protein uL18</fullName>
    </recommendedName>
</protein>
<dbReference type="GO" id="GO:0006412">
    <property type="term" value="P:translation"/>
    <property type="evidence" value="ECO:0007669"/>
    <property type="project" value="UniProtKB-UniRule"/>
</dbReference>
<comment type="function">
    <text evidence="6">This is one of the proteins that bind and probably mediate the attachment of the 5S RNA into the large ribosomal subunit, where it forms part of the central protuberance.</text>
</comment>
<gene>
    <name evidence="6" type="primary">rpl18</name>
    <name evidence="7" type="ORF">HON47_03515</name>
</gene>
<keyword evidence="4 6" id="KW-0689">Ribosomal protein</keyword>
<dbReference type="InterPro" id="IPR005485">
    <property type="entry name" value="Rbsml_uL18_euk_arch"/>
</dbReference>
<dbReference type="GO" id="GO:0000027">
    <property type="term" value="P:ribosomal large subunit assembly"/>
    <property type="evidence" value="ECO:0007669"/>
    <property type="project" value="TreeGrafter"/>
</dbReference>
<dbReference type="AlphaFoldDB" id="A0A8T5GF68"/>
<evidence type="ECO:0000256" key="6">
    <source>
        <dbReference type="HAMAP-Rule" id="MF_01337"/>
    </source>
</evidence>
<organism evidence="7 8">
    <name type="scientific">Candidatus Iainarchaeum sp</name>
    <dbReference type="NCBI Taxonomy" id="3101447"/>
    <lineage>
        <taxon>Archaea</taxon>
        <taxon>Candidatus Iainarchaeota</taxon>
        <taxon>Candidatus Iainarchaeia</taxon>
        <taxon>Candidatus Iainarchaeales</taxon>
        <taxon>Candidatus Iainarchaeaceae</taxon>
        <taxon>Candidatus Iainarchaeum</taxon>
    </lineage>
</organism>
<evidence type="ECO:0000313" key="7">
    <source>
        <dbReference type="EMBL" id="MBT4870615.1"/>
    </source>
</evidence>
<evidence type="ECO:0000256" key="2">
    <source>
        <dbReference type="ARBA" id="ARBA00022730"/>
    </source>
</evidence>
<keyword evidence="5 6" id="KW-0687">Ribonucleoprotein</keyword>
<dbReference type="PANTHER" id="PTHR23410">
    <property type="entry name" value="RIBOSOMAL PROTEIN L5-RELATED"/>
    <property type="match status" value="1"/>
</dbReference>
<proteinExistence type="inferred from homology"/>
<dbReference type="PANTHER" id="PTHR23410:SF12">
    <property type="entry name" value="LARGE RIBOSOMAL SUBUNIT PROTEIN UL18"/>
    <property type="match status" value="1"/>
</dbReference>
<dbReference type="InterPro" id="IPR057268">
    <property type="entry name" value="Ribosomal_L18"/>
</dbReference>
<comment type="caution">
    <text evidence="7">The sequence shown here is derived from an EMBL/GenBank/DDBJ whole genome shotgun (WGS) entry which is preliminary data.</text>
</comment>
<name>A0A8T5GF68_9ARCH</name>
<dbReference type="NCBIfam" id="NF006342">
    <property type="entry name" value="PRK08569.1"/>
    <property type="match status" value="1"/>
</dbReference>
<dbReference type="HAMAP" id="MF_01337_A">
    <property type="entry name" value="Ribosomal_uL18_A"/>
    <property type="match status" value="1"/>
</dbReference>
<dbReference type="GO" id="GO:0003735">
    <property type="term" value="F:structural constituent of ribosome"/>
    <property type="evidence" value="ECO:0007669"/>
    <property type="project" value="InterPro"/>
</dbReference>
<comment type="similarity">
    <text evidence="1 6">Belongs to the universal ribosomal protein uL18 family.</text>
</comment>
<evidence type="ECO:0000313" key="8">
    <source>
        <dbReference type="Proteomes" id="UP000722459"/>
    </source>
</evidence>